<dbReference type="RefSeq" id="WP_204822096.1">
    <property type="nucleotide sequence ID" value="NZ_JANHOF010000029.1"/>
</dbReference>
<evidence type="ECO:0000313" key="1">
    <source>
        <dbReference type="EMBL" id="MFC0393304.1"/>
    </source>
</evidence>
<name>A0ABV6JBN7_9BACL</name>
<proteinExistence type="predicted"/>
<protein>
    <submittedName>
        <fullName evidence="1">Uncharacterized protein</fullName>
    </submittedName>
</protein>
<dbReference type="Proteomes" id="UP001589818">
    <property type="component" value="Unassembled WGS sequence"/>
</dbReference>
<dbReference type="EMBL" id="JBHLVF010000032">
    <property type="protein sequence ID" value="MFC0393304.1"/>
    <property type="molecule type" value="Genomic_DNA"/>
</dbReference>
<organism evidence="1 2">
    <name type="scientific">Paenibacillus mendelii</name>
    <dbReference type="NCBI Taxonomy" id="206163"/>
    <lineage>
        <taxon>Bacteria</taxon>
        <taxon>Bacillati</taxon>
        <taxon>Bacillota</taxon>
        <taxon>Bacilli</taxon>
        <taxon>Bacillales</taxon>
        <taxon>Paenibacillaceae</taxon>
        <taxon>Paenibacillus</taxon>
    </lineage>
</organism>
<reference evidence="1 2" key="1">
    <citation type="submission" date="2024-09" db="EMBL/GenBank/DDBJ databases">
        <authorList>
            <person name="Sun Q."/>
            <person name="Mori K."/>
        </authorList>
    </citation>
    <scope>NUCLEOTIDE SEQUENCE [LARGE SCALE GENOMIC DNA]</scope>
    <source>
        <strain evidence="1 2">CCM 4839</strain>
    </source>
</reference>
<evidence type="ECO:0000313" key="2">
    <source>
        <dbReference type="Proteomes" id="UP001589818"/>
    </source>
</evidence>
<gene>
    <name evidence="1" type="ORF">ACFFJ8_18225</name>
</gene>
<sequence length="202" mass="23871">MSEGRERKVRSDKKRAVAPFLDTDTYEMVSRISYICDLPMKSVGELLCRDGFQSRKMLEEIRVYFRRDLVYEDNHYCFGDSTKDPFRIEDIGSQRLFMKFYEFEHQRFAALAYALDCSVAMATSLLIRTAIKRKDIMYPILGDQIRKDLDIKRTKQLRELCRFLDARSPDDFITIPVMLAHAIDKCVQEGKKVKRTLQEWIQ</sequence>
<comment type="caution">
    <text evidence="1">The sequence shown here is derived from an EMBL/GenBank/DDBJ whole genome shotgun (WGS) entry which is preliminary data.</text>
</comment>
<keyword evidence="2" id="KW-1185">Reference proteome</keyword>
<accession>A0ABV6JBN7</accession>